<comment type="caution">
    <text evidence="2">The sequence shown here is derived from an EMBL/GenBank/DDBJ whole genome shotgun (WGS) entry which is preliminary data.</text>
</comment>
<reference evidence="2" key="1">
    <citation type="submission" date="2021-10" db="EMBL/GenBank/DDBJ databases">
        <title>Tropical sea cucumber genome reveals ecological adaptation and Cuvierian tubules defense mechanism.</title>
        <authorList>
            <person name="Chen T."/>
        </authorList>
    </citation>
    <scope>NUCLEOTIDE SEQUENCE</scope>
    <source>
        <strain evidence="2">Nanhai2018</strain>
        <tissue evidence="2">Muscle</tissue>
    </source>
</reference>
<evidence type="ECO:0000313" key="3">
    <source>
        <dbReference type="Proteomes" id="UP001152320"/>
    </source>
</evidence>
<evidence type="ECO:0000313" key="2">
    <source>
        <dbReference type="EMBL" id="KAJ8045945.1"/>
    </source>
</evidence>
<proteinExistence type="predicted"/>
<sequence>MEGVISMETYLSPSVHHLVCIVGSQENHGVSNVDLILDARGFVQWTYLHKLLFESYDGSWQEEVCFNDHVSRLAPVTKAVLDHITQQDQAEVMEKYQEWWSWTSDAKTLARCFESLLTVSSSACTETSLLLATAILERSLGNVFLLKNSNCPSLLKDLLVTDELEKTFGETALFCLRILLGPPTSLNLRNLLWHGFVNPSEISKRYAVFLLVLVGSLGGILEEQGIKVTSNSQRDFIDITKQASLVEANFTAGVQDSIHEFESFLLASCVIPKNMVLFLTDALEYFKHERFSWSAALLLPLLESTLRQLYAKVNNCPERVLTAESATLFTTFDEILSNTLIDGSENQLPFVVGEGLMEMLLDLLVYPDGPRLRDHLSHGELDFHSIPSSLVSFIITILISLSAKLCARKKTPENKVVRDLVVFCESYQSVFHPFSYFIRDYINICEGLNSWLSLPQPSSQDLQYDKSVQNGTKEFKVIQNCKNVVIEVIGPVIDADQRTDILRFMEPFSDALCIVPYCKALELKTLFRPKSEQHLVTILHQIVQQCSTVSSNICTISSVRFDQWKTRQLRSRQRVNYIRFLQSIPCLSSGVRLVLVILLFYTKRINSWSDDTKKGPSAAAHIKFLKKVLQYSENVSSLTEKNKWDEIVSLTEKFTDLFEKFSVFHEYLTAD</sequence>
<gene>
    <name evidence="2" type="ORF">HOLleu_09067</name>
</gene>
<dbReference type="Pfam" id="PF13910">
    <property type="entry name" value="DUF4209"/>
    <property type="match status" value="1"/>
</dbReference>
<dbReference type="OrthoDB" id="49386at2759"/>
<dbReference type="EMBL" id="JAIZAY010000003">
    <property type="protein sequence ID" value="KAJ8045945.1"/>
    <property type="molecule type" value="Genomic_DNA"/>
</dbReference>
<dbReference type="InterPro" id="IPR025209">
    <property type="entry name" value="DUF4209"/>
</dbReference>
<dbReference type="Proteomes" id="UP001152320">
    <property type="component" value="Chromosome 3"/>
</dbReference>
<organism evidence="2 3">
    <name type="scientific">Holothuria leucospilota</name>
    <name type="common">Black long sea cucumber</name>
    <name type="synonym">Mertensiothuria leucospilota</name>
    <dbReference type="NCBI Taxonomy" id="206669"/>
    <lineage>
        <taxon>Eukaryota</taxon>
        <taxon>Metazoa</taxon>
        <taxon>Echinodermata</taxon>
        <taxon>Eleutherozoa</taxon>
        <taxon>Echinozoa</taxon>
        <taxon>Holothuroidea</taxon>
        <taxon>Aspidochirotacea</taxon>
        <taxon>Aspidochirotida</taxon>
        <taxon>Holothuriidae</taxon>
        <taxon>Holothuria</taxon>
    </lineage>
</organism>
<name>A0A9Q1HHG3_HOLLE</name>
<dbReference type="PANTHER" id="PTHR31701:SF2">
    <property type="entry name" value="ENDOPLASMIC RETICULUM MEMBRANE-ASSOCIATED RNA DEGRADATION PROTEIN"/>
    <property type="match status" value="1"/>
</dbReference>
<dbReference type="AlphaFoldDB" id="A0A9Q1HHG3"/>
<evidence type="ECO:0000259" key="1">
    <source>
        <dbReference type="Pfam" id="PF13910"/>
    </source>
</evidence>
<feature type="domain" description="DUF4209" evidence="1">
    <location>
        <begin position="136"/>
        <end position="215"/>
    </location>
</feature>
<protein>
    <submittedName>
        <fullName evidence="2">Endoplasmic reticulum membrane-associated RNA degradation protein</fullName>
    </submittedName>
</protein>
<dbReference type="InterPro" id="IPR039635">
    <property type="entry name" value="ERMARD"/>
</dbReference>
<keyword evidence="3" id="KW-1185">Reference proteome</keyword>
<accession>A0A9Q1HHG3</accession>
<dbReference type="PANTHER" id="PTHR31701">
    <property type="entry name" value="ENDOPLASMIC RETICULUM MEMBRANE-ASSOCIATED RNA DEGRADATION PROTEIN"/>
    <property type="match status" value="1"/>
</dbReference>